<evidence type="ECO:0000256" key="7">
    <source>
        <dbReference type="ARBA" id="ARBA00023012"/>
    </source>
</evidence>
<dbReference type="Gene3D" id="3.30.565.10">
    <property type="entry name" value="Histidine kinase-like ATPase, C-terminal domain"/>
    <property type="match status" value="1"/>
</dbReference>
<organism evidence="14 15">
    <name type="scientific">Gloeocapsopsis crepidinum LEGE 06123</name>
    <dbReference type="NCBI Taxonomy" id="588587"/>
    <lineage>
        <taxon>Bacteria</taxon>
        <taxon>Bacillati</taxon>
        <taxon>Cyanobacteriota</taxon>
        <taxon>Cyanophyceae</taxon>
        <taxon>Oscillatoriophycideae</taxon>
        <taxon>Chroococcales</taxon>
        <taxon>Chroococcaceae</taxon>
        <taxon>Gloeocapsopsis</taxon>
    </lineage>
</organism>
<feature type="modified residue" description="4-aspartylphosphate" evidence="8">
    <location>
        <position position="783"/>
    </location>
</feature>
<evidence type="ECO:0000256" key="9">
    <source>
        <dbReference type="SAM" id="Coils"/>
    </source>
</evidence>
<evidence type="ECO:0000256" key="3">
    <source>
        <dbReference type="ARBA" id="ARBA00012438"/>
    </source>
</evidence>
<dbReference type="Pfam" id="PF00072">
    <property type="entry name" value="Response_reg"/>
    <property type="match status" value="2"/>
</dbReference>
<feature type="domain" description="HAMP" evidence="13">
    <location>
        <begin position="396"/>
        <end position="448"/>
    </location>
</feature>
<dbReference type="RefSeq" id="WP_193933767.1">
    <property type="nucleotide sequence ID" value="NZ_CAWPMZ010000088.1"/>
</dbReference>
<evidence type="ECO:0000256" key="1">
    <source>
        <dbReference type="ARBA" id="ARBA00000085"/>
    </source>
</evidence>
<dbReference type="Gene3D" id="3.40.50.2300">
    <property type="match status" value="2"/>
</dbReference>
<dbReference type="InterPro" id="IPR003661">
    <property type="entry name" value="HisK_dim/P_dom"/>
</dbReference>
<dbReference type="Gene3D" id="3.30.450.20">
    <property type="entry name" value="PAS domain"/>
    <property type="match status" value="2"/>
</dbReference>
<feature type="modified residue" description="4-aspartylphosphate" evidence="8">
    <location>
        <position position="903"/>
    </location>
</feature>
<dbReference type="InterPro" id="IPR004358">
    <property type="entry name" value="Sig_transdc_His_kin-like_C"/>
</dbReference>
<evidence type="ECO:0000256" key="10">
    <source>
        <dbReference type="SAM" id="Phobius"/>
    </source>
</evidence>
<keyword evidence="6" id="KW-0418">Kinase</keyword>
<dbReference type="PROSITE" id="PS50109">
    <property type="entry name" value="HIS_KIN"/>
    <property type="match status" value="1"/>
</dbReference>
<evidence type="ECO:0000259" key="13">
    <source>
        <dbReference type="PROSITE" id="PS50885"/>
    </source>
</evidence>
<feature type="coiled-coil region" evidence="9">
    <location>
        <begin position="440"/>
        <end position="488"/>
    </location>
</feature>
<keyword evidence="10" id="KW-0472">Membrane</keyword>
<dbReference type="InterPro" id="IPR005467">
    <property type="entry name" value="His_kinase_dom"/>
</dbReference>
<keyword evidence="10" id="KW-1133">Transmembrane helix</keyword>
<dbReference type="CDD" id="cd06225">
    <property type="entry name" value="HAMP"/>
    <property type="match status" value="1"/>
</dbReference>
<dbReference type="Gene3D" id="1.10.287.130">
    <property type="match status" value="1"/>
</dbReference>
<accession>A0ABR9UVM5</accession>
<dbReference type="InterPro" id="IPR036097">
    <property type="entry name" value="HisK_dim/P_sf"/>
</dbReference>
<keyword evidence="5" id="KW-0808">Transferase</keyword>
<evidence type="ECO:0000259" key="11">
    <source>
        <dbReference type="PROSITE" id="PS50109"/>
    </source>
</evidence>
<keyword evidence="15" id="KW-1185">Reference proteome</keyword>
<dbReference type="InterPro" id="IPR003660">
    <property type="entry name" value="HAMP_dom"/>
</dbReference>
<feature type="domain" description="Histidine kinase" evidence="11">
    <location>
        <begin position="488"/>
        <end position="710"/>
    </location>
</feature>
<evidence type="ECO:0000259" key="12">
    <source>
        <dbReference type="PROSITE" id="PS50110"/>
    </source>
</evidence>
<comment type="caution">
    <text evidence="14">The sequence shown here is derived from an EMBL/GenBank/DDBJ whole genome shotgun (WGS) entry which is preliminary data.</text>
</comment>
<evidence type="ECO:0000256" key="6">
    <source>
        <dbReference type="ARBA" id="ARBA00022777"/>
    </source>
</evidence>
<comment type="catalytic activity">
    <reaction evidence="1">
        <text>ATP + protein L-histidine = ADP + protein N-phospho-L-histidine.</text>
        <dbReference type="EC" id="2.7.13.3"/>
    </reaction>
</comment>
<proteinExistence type="predicted"/>
<dbReference type="SUPFAM" id="SSF47384">
    <property type="entry name" value="Homodimeric domain of signal transducing histidine kinase"/>
    <property type="match status" value="1"/>
</dbReference>
<reference evidence="14 15" key="1">
    <citation type="submission" date="2020-10" db="EMBL/GenBank/DDBJ databases">
        <authorList>
            <person name="Castelo-Branco R."/>
            <person name="Eusebio N."/>
            <person name="Adriana R."/>
            <person name="Vieira A."/>
            <person name="Brugerolle De Fraissinette N."/>
            <person name="Rezende De Castro R."/>
            <person name="Schneider M.P."/>
            <person name="Vasconcelos V."/>
            <person name="Leao P.N."/>
        </authorList>
    </citation>
    <scope>NUCLEOTIDE SEQUENCE [LARGE SCALE GENOMIC DNA]</scope>
    <source>
        <strain evidence="14 15">LEGE 06123</strain>
    </source>
</reference>
<evidence type="ECO:0000256" key="8">
    <source>
        <dbReference type="PROSITE-ProRule" id="PRU00169"/>
    </source>
</evidence>
<gene>
    <name evidence="14" type="ORF">IQ230_18670</name>
</gene>
<dbReference type="Pfam" id="PF02518">
    <property type="entry name" value="HATPase_c"/>
    <property type="match status" value="1"/>
</dbReference>
<comment type="subcellular location">
    <subcellularLocation>
        <location evidence="2">Membrane</location>
    </subcellularLocation>
</comment>
<dbReference type="PANTHER" id="PTHR43047:SF72">
    <property type="entry name" value="OSMOSENSING HISTIDINE PROTEIN KINASE SLN1"/>
    <property type="match status" value="1"/>
</dbReference>
<dbReference type="InterPro" id="IPR003594">
    <property type="entry name" value="HATPase_dom"/>
</dbReference>
<dbReference type="PRINTS" id="PR00344">
    <property type="entry name" value="BCTRLSENSOR"/>
</dbReference>
<dbReference type="SMART" id="SM00448">
    <property type="entry name" value="REC"/>
    <property type="match status" value="2"/>
</dbReference>
<dbReference type="Gene3D" id="6.10.340.10">
    <property type="match status" value="1"/>
</dbReference>
<feature type="domain" description="Response regulatory" evidence="12">
    <location>
        <begin position="854"/>
        <end position="968"/>
    </location>
</feature>
<keyword evidence="7" id="KW-0902">Two-component regulatory system</keyword>
<dbReference type="SUPFAM" id="SSF52172">
    <property type="entry name" value="CheY-like"/>
    <property type="match status" value="2"/>
</dbReference>
<dbReference type="SMART" id="SM00387">
    <property type="entry name" value="HATPase_c"/>
    <property type="match status" value="1"/>
</dbReference>
<dbReference type="CDD" id="cd00082">
    <property type="entry name" value="HisKA"/>
    <property type="match status" value="1"/>
</dbReference>
<dbReference type="InterPro" id="IPR001789">
    <property type="entry name" value="Sig_transdc_resp-reg_receiver"/>
</dbReference>
<evidence type="ECO:0000313" key="15">
    <source>
        <dbReference type="Proteomes" id="UP000651156"/>
    </source>
</evidence>
<dbReference type="CDD" id="cd17574">
    <property type="entry name" value="REC_OmpR"/>
    <property type="match status" value="2"/>
</dbReference>
<keyword evidence="9" id="KW-0175">Coiled coil</keyword>
<dbReference type="InterPro" id="IPR036890">
    <property type="entry name" value="HATPase_C_sf"/>
</dbReference>
<keyword evidence="4 8" id="KW-0597">Phosphoprotein</keyword>
<dbReference type="CDD" id="cd16922">
    <property type="entry name" value="HATPase_EvgS-ArcB-TorS-like"/>
    <property type="match status" value="1"/>
</dbReference>
<dbReference type="PANTHER" id="PTHR43047">
    <property type="entry name" value="TWO-COMPONENT HISTIDINE PROTEIN KINASE"/>
    <property type="match status" value="1"/>
</dbReference>
<dbReference type="SMART" id="SM00304">
    <property type="entry name" value="HAMP"/>
    <property type="match status" value="1"/>
</dbReference>
<dbReference type="Proteomes" id="UP000651156">
    <property type="component" value="Unassembled WGS sequence"/>
</dbReference>
<evidence type="ECO:0000256" key="4">
    <source>
        <dbReference type="ARBA" id="ARBA00022553"/>
    </source>
</evidence>
<feature type="transmembrane region" description="Helical" evidence="10">
    <location>
        <begin position="374"/>
        <end position="394"/>
    </location>
</feature>
<protein>
    <recommendedName>
        <fullName evidence="3">histidine kinase</fullName>
        <ecNumber evidence="3">2.7.13.3</ecNumber>
    </recommendedName>
</protein>
<dbReference type="Pfam" id="PF00672">
    <property type="entry name" value="HAMP"/>
    <property type="match status" value="1"/>
</dbReference>
<evidence type="ECO:0000256" key="2">
    <source>
        <dbReference type="ARBA" id="ARBA00004370"/>
    </source>
</evidence>
<dbReference type="PROSITE" id="PS50110">
    <property type="entry name" value="RESPONSE_REGULATORY"/>
    <property type="match status" value="2"/>
</dbReference>
<sequence>MNANWINKVKTPFCASQRDASNQSKYTGSLTRKTLIKTALSIGAVIVASTGVGYFQLISRITAQTLTQIEKYALSRAQREEAIFSLAEDNHVILKQALLETLQEKTQDPQSKFEQLFIKMPDGTTRNHPENFEPQKIPGVFLGSNVHIDADIRRRVVAYFELLSAYGPAWRNRFVNTYMQIPENGIAIYMPSYAWTQSAPSDKSFRVTDDESFYITNKIQNPKRQTVWSGIYYDKVAKRWMASCVTPVDINGKHIATIGHDILIDELRDRAIQDALKGTYNIIFREDGRLIAHPDFMQEIQDGEGKFNISHSGNANLRNIFKLVKHKQANQVIVDDYRDNQYLAVTKIDGPNWYLVTVYPKSLLQQQAFSSARLILFLGLISLAIEIAIIFLILRRQISEPLTHMMEATETITAGELNVELDVSRQDELGHLAYLFNKMAQQLRESFQKLAKTNEELELRVEARTAELKEAKETADAANRSKSEFLANMSHELRTPLNAIIGYSEMLQEEAQDLEQEEFIPDLRKIHNAGKHLLSLINDILDLSKIEAGRMELYQETFEITTLVNEVINTIAPLAEKNHNALIVNCPERAGTMYADLTKVRQSLFNLLSNACKFTEKGKIVLTVNRYTKDNQGWIRFQVRDTGIGLTLEQQQKIFQAFTQADASTTRKYGGTGLGLAITKRFCQLMEGDISVSSTLGEGSTFIIELPTKIPESFNDATTEKIAIAESSSCQLTTILVIDDDQTIKDLIQRYLNKEGFQTIAASNGATGLSLAKEIRPDAIILDVMMPGMDGWTVLASLKADPEVANIPVIMTTIVDDKNLGYALSASDYLLKPIDRERLMAMLHKYHAAQSFKAVMMVEDNKVTSQMIGRQLEKEGWQVIQAENGRKALELLQVNTPGLIITDLMMPEMDGFEFIHILRQTPQWASIPVIVITAKEVTEEQRLQQHVYKVFEKGSYDRQALLKEVHYLLSQAVNLQKTLITTQS</sequence>
<name>A0ABR9UVM5_9CHRO</name>
<dbReference type="Pfam" id="PF00512">
    <property type="entry name" value="HisKA"/>
    <property type="match status" value="1"/>
</dbReference>
<dbReference type="InterPro" id="IPR011006">
    <property type="entry name" value="CheY-like_superfamily"/>
</dbReference>
<dbReference type="EC" id="2.7.13.3" evidence="3"/>
<feature type="transmembrane region" description="Helical" evidence="10">
    <location>
        <begin position="35"/>
        <end position="57"/>
    </location>
</feature>
<dbReference type="SUPFAM" id="SSF55874">
    <property type="entry name" value="ATPase domain of HSP90 chaperone/DNA topoisomerase II/histidine kinase"/>
    <property type="match status" value="1"/>
</dbReference>
<feature type="domain" description="Response regulatory" evidence="12">
    <location>
        <begin position="734"/>
        <end position="847"/>
    </location>
</feature>
<dbReference type="EMBL" id="JADEWN010000052">
    <property type="protein sequence ID" value="MBE9192336.1"/>
    <property type="molecule type" value="Genomic_DNA"/>
</dbReference>
<evidence type="ECO:0000256" key="5">
    <source>
        <dbReference type="ARBA" id="ARBA00022679"/>
    </source>
</evidence>
<dbReference type="SMART" id="SM00388">
    <property type="entry name" value="HisKA"/>
    <property type="match status" value="1"/>
</dbReference>
<dbReference type="SUPFAM" id="SSF158472">
    <property type="entry name" value="HAMP domain-like"/>
    <property type="match status" value="1"/>
</dbReference>
<keyword evidence="10" id="KW-0812">Transmembrane</keyword>
<dbReference type="PROSITE" id="PS50885">
    <property type="entry name" value="HAMP"/>
    <property type="match status" value="1"/>
</dbReference>
<evidence type="ECO:0000313" key="14">
    <source>
        <dbReference type="EMBL" id="MBE9192336.1"/>
    </source>
</evidence>